<evidence type="ECO:0000313" key="1">
    <source>
        <dbReference type="EMBL" id="GFO28953.1"/>
    </source>
</evidence>
<dbReference type="EMBL" id="BLXT01006100">
    <property type="protein sequence ID" value="GFO28953.1"/>
    <property type="molecule type" value="Genomic_DNA"/>
</dbReference>
<dbReference type="AlphaFoldDB" id="A0AAV4CBV0"/>
<reference evidence="1 2" key="1">
    <citation type="journal article" date="2021" name="Elife">
        <title>Chloroplast acquisition without the gene transfer in kleptoplastic sea slugs, Plakobranchus ocellatus.</title>
        <authorList>
            <person name="Maeda T."/>
            <person name="Takahashi S."/>
            <person name="Yoshida T."/>
            <person name="Shimamura S."/>
            <person name="Takaki Y."/>
            <person name="Nagai Y."/>
            <person name="Toyoda A."/>
            <person name="Suzuki Y."/>
            <person name="Arimoto A."/>
            <person name="Ishii H."/>
            <person name="Satoh N."/>
            <person name="Nishiyama T."/>
            <person name="Hasebe M."/>
            <person name="Maruyama T."/>
            <person name="Minagawa J."/>
            <person name="Obokata J."/>
            <person name="Shigenobu S."/>
        </authorList>
    </citation>
    <scope>NUCLEOTIDE SEQUENCE [LARGE SCALE GENOMIC DNA]</scope>
</reference>
<comment type="caution">
    <text evidence="1">The sequence shown here is derived from an EMBL/GenBank/DDBJ whole genome shotgun (WGS) entry which is preliminary data.</text>
</comment>
<gene>
    <name evidence="1" type="ORF">PoB_005545800</name>
</gene>
<protein>
    <submittedName>
        <fullName evidence="1">Uncharacterized protein</fullName>
    </submittedName>
</protein>
<sequence length="93" mass="10903">MSQRICWTNQIPSCKTRKGFQSFIKLQFSGYGAKPEQHNTKNHLEQQRTTFLKLFLRNKSTRDDDSTYCYPSHGGMFAGAFFRRMSRSDVSRL</sequence>
<organism evidence="1 2">
    <name type="scientific">Plakobranchus ocellatus</name>
    <dbReference type="NCBI Taxonomy" id="259542"/>
    <lineage>
        <taxon>Eukaryota</taxon>
        <taxon>Metazoa</taxon>
        <taxon>Spiralia</taxon>
        <taxon>Lophotrochozoa</taxon>
        <taxon>Mollusca</taxon>
        <taxon>Gastropoda</taxon>
        <taxon>Heterobranchia</taxon>
        <taxon>Euthyneura</taxon>
        <taxon>Panpulmonata</taxon>
        <taxon>Sacoglossa</taxon>
        <taxon>Placobranchoidea</taxon>
        <taxon>Plakobranchidae</taxon>
        <taxon>Plakobranchus</taxon>
    </lineage>
</organism>
<name>A0AAV4CBV0_9GAST</name>
<keyword evidence="2" id="KW-1185">Reference proteome</keyword>
<proteinExistence type="predicted"/>
<dbReference type="Proteomes" id="UP000735302">
    <property type="component" value="Unassembled WGS sequence"/>
</dbReference>
<accession>A0AAV4CBV0</accession>
<evidence type="ECO:0000313" key="2">
    <source>
        <dbReference type="Proteomes" id="UP000735302"/>
    </source>
</evidence>